<comment type="subcellular location">
    <subcellularLocation>
        <location evidence="1">Cytoplasm</location>
    </subcellularLocation>
</comment>
<dbReference type="SUPFAM" id="SSF52540">
    <property type="entry name" value="P-loop containing nucleoside triphosphate hydrolases"/>
    <property type="match status" value="1"/>
</dbReference>
<evidence type="ECO:0000256" key="2">
    <source>
        <dbReference type="ARBA" id="ARBA00007599"/>
    </source>
</evidence>
<evidence type="ECO:0000256" key="7">
    <source>
        <dbReference type="ARBA" id="ARBA00022741"/>
    </source>
</evidence>
<gene>
    <name evidence="11" type="ORF">CGC56_00160</name>
</gene>
<evidence type="ECO:0000256" key="9">
    <source>
        <dbReference type="ARBA" id="ARBA00022842"/>
    </source>
</evidence>
<dbReference type="NCBIfam" id="TIGR00150">
    <property type="entry name" value="T6A_YjeE"/>
    <property type="match status" value="1"/>
</dbReference>
<sequence length="140" mass="16063">MQTITYTLENIEETAKRLLPLLSEKVVVFEGSMGMGKTTLIKALVAALGITDTVGSPTYGLVNEYANTQHTVYHFDFYRITSEEEAFDMGIEEYLYSRNWCFIEWAEHIPSYLPQTYTKLIIEKTDALTRTIKILHISNL</sequence>
<dbReference type="GO" id="GO:0016740">
    <property type="term" value="F:transferase activity"/>
    <property type="evidence" value="ECO:0007669"/>
    <property type="project" value="UniProtKB-KW"/>
</dbReference>
<dbReference type="InterPro" id="IPR027417">
    <property type="entry name" value="P-loop_NTPase"/>
</dbReference>
<dbReference type="GO" id="GO:0002949">
    <property type="term" value="P:tRNA threonylcarbamoyladenosine modification"/>
    <property type="evidence" value="ECO:0007669"/>
    <property type="project" value="InterPro"/>
</dbReference>
<dbReference type="GO" id="GO:0046872">
    <property type="term" value="F:metal ion binding"/>
    <property type="evidence" value="ECO:0007669"/>
    <property type="project" value="UniProtKB-KW"/>
</dbReference>
<keyword evidence="11" id="KW-0808">Transferase</keyword>
<proteinExistence type="inferred from homology"/>
<keyword evidence="6" id="KW-0479">Metal-binding</keyword>
<organism evidence="11 12">
    <name type="scientific">Capnocytophaga canimorsus</name>
    <dbReference type="NCBI Taxonomy" id="28188"/>
    <lineage>
        <taxon>Bacteria</taxon>
        <taxon>Pseudomonadati</taxon>
        <taxon>Bacteroidota</taxon>
        <taxon>Flavobacteriia</taxon>
        <taxon>Flavobacteriales</taxon>
        <taxon>Flavobacteriaceae</taxon>
        <taxon>Capnocytophaga</taxon>
    </lineage>
</organism>
<dbReference type="Gene3D" id="3.40.50.300">
    <property type="entry name" value="P-loop containing nucleotide triphosphate hydrolases"/>
    <property type="match status" value="1"/>
</dbReference>
<evidence type="ECO:0000256" key="1">
    <source>
        <dbReference type="ARBA" id="ARBA00004496"/>
    </source>
</evidence>
<evidence type="ECO:0000256" key="6">
    <source>
        <dbReference type="ARBA" id="ARBA00022723"/>
    </source>
</evidence>
<name>A0A250G070_9FLAO</name>
<evidence type="ECO:0000256" key="3">
    <source>
        <dbReference type="ARBA" id="ARBA00019010"/>
    </source>
</evidence>
<evidence type="ECO:0000256" key="5">
    <source>
        <dbReference type="ARBA" id="ARBA00022694"/>
    </source>
</evidence>
<evidence type="ECO:0000256" key="10">
    <source>
        <dbReference type="ARBA" id="ARBA00032441"/>
    </source>
</evidence>
<dbReference type="GO" id="GO:0005524">
    <property type="term" value="F:ATP binding"/>
    <property type="evidence" value="ECO:0007669"/>
    <property type="project" value="UniProtKB-KW"/>
</dbReference>
<keyword evidence="4" id="KW-0963">Cytoplasm</keyword>
<dbReference type="EMBL" id="CP022388">
    <property type="protein sequence ID" value="ATA90724.1"/>
    <property type="molecule type" value="Genomic_DNA"/>
</dbReference>
<keyword evidence="5" id="KW-0819">tRNA processing</keyword>
<dbReference type="Proteomes" id="UP000243136">
    <property type="component" value="Chromosome"/>
</dbReference>
<protein>
    <recommendedName>
        <fullName evidence="3">tRNA threonylcarbamoyladenosine biosynthesis protein TsaE</fullName>
    </recommendedName>
    <alternativeName>
        <fullName evidence="10">t(6)A37 threonylcarbamoyladenosine biosynthesis protein TsaE</fullName>
    </alternativeName>
</protein>
<dbReference type="AlphaFoldDB" id="A0A250G070"/>
<keyword evidence="9" id="KW-0460">Magnesium</keyword>
<keyword evidence="8" id="KW-0067">ATP-binding</keyword>
<evidence type="ECO:0000256" key="8">
    <source>
        <dbReference type="ARBA" id="ARBA00022840"/>
    </source>
</evidence>
<dbReference type="PANTHER" id="PTHR33540:SF2">
    <property type="entry name" value="TRNA THREONYLCARBAMOYLADENOSINE BIOSYNTHESIS PROTEIN TSAE"/>
    <property type="match status" value="1"/>
</dbReference>
<dbReference type="InterPro" id="IPR003442">
    <property type="entry name" value="T6A_TsaE"/>
</dbReference>
<evidence type="ECO:0000313" key="12">
    <source>
        <dbReference type="Proteomes" id="UP000243136"/>
    </source>
</evidence>
<dbReference type="PANTHER" id="PTHR33540">
    <property type="entry name" value="TRNA THREONYLCARBAMOYLADENOSINE BIOSYNTHESIS PROTEIN TSAE"/>
    <property type="match status" value="1"/>
</dbReference>
<evidence type="ECO:0000256" key="4">
    <source>
        <dbReference type="ARBA" id="ARBA00022490"/>
    </source>
</evidence>
<keyword evidence="7" id="KW-0547">Nucleotide-binding</keyword>
<evidence type="ECO:0000313" key="11">
    <source>
        <dbReference type="EMBL" id="ATA90724.1"/>
    </source>
</evidence>
<dbReference type="Pfam" id="PF02367">
    <property type="entry name" value="TsaE"/>
    <property type="match status" value="1"/>
</dbReference>
<dbReference type="RefSeq" id="WP_095916374.1">
    <property type="nucleotide sequence ID" value="NZ_CP022388.1"/>
</dbReference>
<comment type="similarity">
    <text evidence="2">Belongs to the TsaE family.</text>
</comment>
<dbReference type="GO" id="GO:0005737">
    <property type="term" value="C:cytoplasm"/>
    <property type="evidence" value="ECO:0007669"/>
    <property type="project" value="UniProtKB-SubCell"/>
</dbReference>
<reference evidence="12" key="1">
    <citation type="submission" date="2017-06" db="EMBL/GenBank/DDBJ databases">
        <title>Capnocytophaga spp. assemblies.</title>
        <authorList>
            <person name="Gulvik C.A."/>
        </authorList>
    </citation>
    <scope>NUCLEOTIDE SEQUENCE [LARGE SCALE GENOMIC DNA]</scope>
    <source>
        <strain evidence="12">H5594</strain>
    </source>
</reference>
<accession>A0A250G070</accession>